<dbReference type="GO" id="GO:0061630">
    <property type="term" value="F:ubiquitin protein ligase activity"/>
    <property type="evidence" value="ECO:0007669"/>
    <property type="project" value="UniProtKB-EC"/>
</dbReference>
<evidence type="ECO:0000313" key="14">
    <source>
        <dbReference type="Ensembl" id="ENSDCDP00010033450.1"/>
    </source>
</evidence>
<dbReference type="InterPro" id="IPR016818">
    <property type="entry name" value="NOSIP"/>
</dbReference>
<organism evidence="14 15">
    <name type="scientific">Denticeps clupeoides</name>
    <name type="common">denticle herring</name>
    <dbReference type="NCBI Taxonomy" id="299321"/>
    <lineage>
        <taxon>Eukaryota</taxon>
        <taxon>Metazoa</taxon>
        <taxon>Chordata</taxon>
        <taxon>Craniata</taxon>
        <taxon>Vertebrata</taxon>
        <taxon>Euteleostomi</taxon>
        <taxon>Actinopterygii</taxon>
        <taxon>Neopterygii</taxon>
        <taxon>Teleostei</taxon>
        <taxon>Clupei</taxon>
        <taxon>Clupeiformes</taxon>
        <taxon>Denticipitoidei</taxon>
        <taxon>Denticipitidae</taxon>
        <taxon>Denticeps</taxon>
    </lineage>
</organism>
<evidence type="ECO:0000256" key="12">
    <source>
        <dbReference type="SAM" id="MobiDB-lite"/>
    </source>
</evidence>
<evidence type="ECO:0000256" key="6">
    <source>
        <dbReference type="ARBA" id="ARBA00022473"/>
    </source>
</evidence>
<dbReference type="GO" id="GO:0005737">
    <property type="term" value="C:cytoplasm"/>
    <property type="evidence" value="ECO:0007669"/>
    <property type="project" value="UniProtKB-SubCell"/>
</dbReference>
<comment type="function">
    <text evidence="11">Negatively regulates nitric oxide production by inducing nitric oxide synthase translocation to actin cytoskeleton and inhibiting its enzymatic activity.</text>
</comment>
<dbReference type="PANTHER" id="PTHR13063">
    <property type="entry name" value="ENOS INTERACTING PROTEIN"/>
    <property type="match status" value="1"/>
</dbReference>
<dbReference type="FunFam" id="3.30.40.10:FF:000251">
    <property type="entry name" value="Nitric oxide synthase-interacting protein"/>
    <property type="match status" value="1"/>
</dbReference>
<dbReference type="RefSeq" id="XP_028843254.1">
    <property type="nucleotide sequence ID" value="XM_028987421.1"/>
</dbReference>
<evidence type="ECO:0000256" key="5">
    <source>
        <dbReference type="ARBA" id="ARBA00016935"/>
    </source>
</evidence>
<evidence type="ECO:0000256" key="4">
    <source>
        <dbReference type="ARBA" id="ARBA00008126"/>
    </source>
</evidence>
<evidence type="ECO:0000259" key="13">
    <source>
        <dbReference type="Pfam" id="PF15906"/>
    </source>
</evidence>
<dbReference type="Proteomes" id="UP000694580">
    <property type="component" value="Chromosome 7"/>
</dbReference>
<dbReference type="CDD" id="cd16661">
    <property type="entry name" value="RING-Ubox1_NOSIP"/>
    <property type="match status" value="1"/>
</dbReference>
<keyword evidence="7 11" id="KW-0963">Cytoplasm</keyword>
<reference evidence="14" key="3">
    <citation type="submission" date="2025-09" db="UniProtKB">
        <authorList>
            <consortium name="Ensembl"/>
        </authorList>
    </citation>
    <scope>IDENTIFICATION</scope>
</reference>
<evidence type="ECO:0000256" key="3">
    <source>
        <dbReference type="ARBA" id="ARBA00004496"/>
    </source>
</evidence>
<dbReference type="Ensembl" id="ENSDCDT00010041464.1">
    <property type="protein sequence ID" value="ENSDCDP00010033450.1"/>
    <property type="gene ID" value="ENSDCDG00010021332.1"/>
</dbReference>
<keyword evidence="9" id="KW-0833">Ubl conjugation pathway</keyword>
<comment type="subcellular location">
    <subcellularLocation>
        <location evidence="3 11">Cytoplasm</location>
    </subcellularLocation>
    <subcellularLocation>
        <location evidence="2 11">Nucleus</location>
    </subcellularLocation>
</comment>
<dbReference type="CDD" id="cd16662">
    <property type="entry name" value="RING-Ubox2_NOSIP"/>
    <property type="match status" value="1"/>
</dbReference>
<accession>A0AAY4CJS6</accession>
<dbReference type="FunFam" id="3.30.40.10:FF:001144">
    <property type="entry name" value="Nitric oxide synthase-interacting protein"/>
    <property type="match status" value="1"/>
</dbReference>
<feature type="domain" description="Nitric oxide synthase-interacting protein zinc-finger" evidence="13">
    <location>
        <begin position="4"/>
        <end position="78"/>
    </location>
</feature>
<gene>
    <name evidence="14" type="primary">NOSIP</name>
</gene>
<evidence type="ECO:0000256" key="8">
    <source>
        <dbReference type="ARBA" id="ARBA00022679"/>
    </source>
</evidence>
<evidence type="ECO:0000256" key="11">
    <source>
        <dbReference type="PIRNR" id="PIRNR023577"/>
    </source>
</evidence>
<evidence type="ECO:0000256" key="7">
    <source>
        <dbReference type="ARBA" id="ARBA00022490"/>
    </source>
</evidence>
<dbReference type="GeneTree" id="ENSGT00390000015505"/>
<proteinExistence type="inferred from homology"/>
<feature type="compositionally biased region" description="Basic and acidic residues" evidence="12">
    <location>
        <begin position="93"/>
        <end position="118"/>
    </location>
</feature>
<dbReference type="InterPro" id="IPR031790">
    <property type="entry name" value="Znf-NOSIP"/>
</dbReference>
<dbReference type="GO" id="GO:0005634">
    <property type="term" value="C:nucleus"/>
    <property type="evidence" value="ECO:0007669"/>
    <property type="project" value="UniProtKB-SubCell"/>
</dbReference>
<comment type="catalytic activity">
    <reaction evidence="1">
        <text>S-ubiquitinyl-[E2 ubiquitin-conjugating enzyme]-L-cysteine + [acceptor protein]-L-lysine = [E2 ubiquitin-conjugating enzyme]-L-cysteine + N(6)-ubiquitinyl-[acceptor protein]-L-lysine.</text>
        <dbReference type="EC" id="2.3.2.27"/>
    </reaction>
</comment>
<dbReference type="Pfam" id="PF15906">
    <property type="entry name" value="zf-NOSIP"/>
    <property type="match status" value="1"/>
</dbReference>
<keyword evidence="10 11" id="KW-0539">Nucleus</keyword>
<name>A0AAY4CJS6_9TELE</name>
<keyword evidence="6" id="KW-0217">Developmental protein</keyword>
<keyword evidence="8" id="KW-0808">Transferase</keyword>
<feature type="region of interest" description="Disordered" evidence="12">
    <location>
        <begin position="93"/>
        <end position="142"/>
    </location>
</feature>
<evidence type="ECO:0000256" key="9">
    <source>
        <dbReference type="ARBA" id="ARBA00022786"/>
    </source>
</evidence>
<dbReference type="SUPFAM" id="SSF57850">
    <property type="entry name" value="RING/U-box"/>
    <property type="match status" value="2"/>
</dbReference>
<evidence type="ECO:0000256" key="10">
    <source>
        <dbReference type="ARBA" id="ARBA00023242"/>
    </source>
</evidence>
<evidence type="ECO:0000256" key="1">
    <source>
        <dbReference type="ARBA" id="ARBA00000900"/>
    </source>
</evidence>
<reference evidence="14" key="2">
    <citation type="submission" date="2025-08" db="UniProtKB">
        <authorList>
            <consortium name="Ensembl"/>
        </authorList>
    </citation>
    <scope>IDENTIFICATION</scope>
</reference>
<dbReference type="PIRSF" id="PIRSF023577">
    <property type="entry name" value="ENOS_interacting"/>
    <property type="match status" value="1"/>
</dbReference>
<evidence type="ECO:0000313" key="15">
    <source>
        <dbReference type="Proteomes" id="UP000694580"/>
    </source>
</evidence>
<protein>
    <recommendedName>
        <fullName evidence="5 11">Nitric oxide synthase-interacting protein</fullName>
    </recommendedName>
</protein>
<reference evidence="14 15" key="1">
    <citation type="submission" date="2020-06" db="EMBL/GenBank/DDBJ databases">
        <authorList>
            <consortium name="Wellcome Sanger Institute Data Sharing"/>
        </authorList>
    </citation>
    <scope>NUCLEOTIDE SEQUENCE [LARGE SCALE GENOMIC DNA]</scope>
</reference>
<keyword evidence="15" id="KW-1185">Reference proteome</keyword>
<sequence>MTRHGKNCTAGAVYTYHEKKKDTAVSGYGTQSVRLGKDAIKDFDCCCLSLQPCRDPVVTLDGFLYEREAILEYILHQKLDIAKKMKAYEKQKAAQRADGRLDGSSEERERLEKFKKSEGSIVSKPINPFTSGASRMGSERSLGSFSTDVSEAATSSSSSASSSSLPSFWIPSLTPEAKPTALKKPAKTVICPMSGRPLKMSDLISVRFDPLDPGLDRVALLTRQDRYVCAVTKDTLGNSVPCAVLRPSGAVVTMECVEKLIRKDMTDPVTGDKLKEKDIIPLQRGGTGFAGSGINLKAKEARPVMQA</sequence>
<dbReference type="AlphaFoldDB" id="A0AAY4CJS6"/>
<evidence type="ECO:0000256" key="2">
    <source>
        <dbReference type="ARBA" id="ARBA00004123"/>
    </source>
</evidence>
<comment type="similarity">
    <text evidence="4 11">Belongs to the NOSIP family.</text>
</comment>
<dbReference type="GeneID" id="114794698"/>
<dbReference type="InterPro" id="IPR013083">
    <property type="entry name" value="Znf_RING/FYVE/PHD"/>
</dbReference>
<dbReference type="Gene3D" id="3.30.40.10">
    <property type="entry name" value="Zinc/RING finger domain, C3HC4 (zinc finger)"/>
    <property type="match status" value="2"/>
</dbReference>
<dbReference type="PANTHER" id="PTHR13063:SF10">
    <property type="entry name" value="NITRIC OXIDE SYNTHASE-INTERACTING PROTEIN"/>
    <property type="match status" value="1"/>
</dbReference>